<dbReference type="PANTHER" id="PTHR10492:SF57">
    <property type="entry name" value="ATP-DEPENDENT DNA HELICASE"/>
    <property type="match status" value="1"/>
</dbReference>
<evidence type="ECO:0008006" key="3">
    <source>
        <dbReference type="Google" id="ProtNLM"/>
    </source>
</evidence>
<dbReference type="AlphaFoldDB" id="A0A0C9NAQ8"/>
<dbReference type="EMBL" id="DF837422">
    <property type="protein sequence ID" value="GAN11858.1"/>
    <property type="molecule type" value="Genomic_DNA"/>
</dbReference>
<name>A0A0C9NAQ8_9FUNG</name>
<dbReference type="PANTHER" id="PTHR10492">
    <property type="match status" value="1"/>
</dbReference>
<keyword evidence="2" id="KW-1185">Reference proteome</keyword>
<accession>A0A0C9NAQ8</accession>
<sequence length="331" mass="37422">MVPGPCGLLNSQAICTKKYPFNFANTTTLGEENKDGKLAYRRTVMSNRVIMRGSGQTTVDNRWIVPHNLYLAAKYNDAHINVEICTQVNSIKYVYKGHDRAQVHLDKTEQDKINNLLDARYVSASEACLLRILSYPMHKEFSSCQRLDVYLPGNSLIYCSENDHPSEVLNRDVFDTTLTAWFKYNSSYPDDEAAMPTLYPNFCEMYAFHKTRNGRFWAARRAGFGGTIGRIIYTISPRDNEKHYLRLLLLHVPGAKSFADLRTVDGVVHNTFQAAACGLGLLAEDNEWSAAMTEAALTQPPSALRQLFCILVAFSGVSDPFRLWLDHQCEI</sequence>
<proteinExistence type="predicted"/>
<gene>
    <name evidence="1" type="ORF">MAM1_1133d11475</name>
</gene>
<dbReference type="OrthoDB" id="2276331at2759"/>
<evidence type="ECO:0000313" key="1">
    <source>
        <dbReference type="EMBL" id="GAN11858.1"/>
    </source>
</evidence>
<reference evidence="1" key="1">
    <citation type="submission" date="2014-09" db="EMBL/GenBank/DDBJ databases">
        <title>Draft genome sequence of an oleaginous Mucoromycotina fungus Mucor ambiguus NBRC6742.</title>
        <authorList>
            <person name="Takeda I."/>
            <person name="Yamane N."/>
            <person name="Morita T."/>
            <person name="Tamano K."/>
            <person name="Machida M."/>
            <person name="Baker S."/>
            <person name="Koike H."/>
        </authorList>
    </citation>
    <scope>NUCLEOTIDE SEQUENCE</scope>
    <source>
        <strain evidence="1">NBRC 6742</strain>
    </source>
</reference>
<organism evidence="1">
    <name type="scientific">Mucor ambiguus</name>
    <dbReference type="NCBI Taxonomy" id="91626"/>
    <lineage>
        <taxon>Eukaryota</taxon>
        <taxon>Fungi</taxon>
        <taxon>Fungi incertae sedis</taxon>
        <taxon>Mucoromycota</taxon>
        <taxon>Mucoromycotina</taxon>
        <taxon>Mucoromycetes</taxon>
        <taxon>Mucorales</taxon>
        <taxon>Mucorineae</taxon>
        <taxon>Mucoraceae</taxon>
        <taxon>Mucor</taxon>
    </lineage>
</organism>
<dbReference type="Proteomes" id="UP000053815">
    <property type="component" value="Unassembled WGS sequence"/>
</dbReference>
<dbReference type="STRING" id="91626.A0A0C9NAQ8"/>
<protein>
    <recommendedName>
        <fullName evidence="3">Helitron helicase-like domain-containing protein</fullName>
    </recommendedName>
</protein>
<evidence type="ECO:0000313" key="2">
    <source>
        <dbReference type="Proteomes" id="UP000053815"/>
    </source>
</evidence>